<feature type="transmembrane region" description="Helical" evidence="1">
    <location>
        <begin position="31"/>
        <end position="54"/>
    </location>
</feature>
<name>F2DCP5_HORVV</name>
<sequence length="68" mass="7945">MGIKDAMRYLMLGLLSWPCFSFDWQTARRERVFATLAALIPGAFCYYTPVYTYLLYLSFCSRLLCVIN</sequence>
<dbReference type="EMBL" id="AK361662">
    <property type="protein sequence ID" value="BAJ92866.1"/>
    <property type="molecule type" value="mRNA"/>
</dbReference>
<keyword evidence="1" id="KW-0812">Transmembrane</keyword>
<organism evidence="2">
    <name type="scientific">Hordeum vulgare subsp. vulgare</name>
    <name type="common">Domesticated barley</name>
    <dbReference type="NCBI Taxonomy" id="112509"/>
    <lineage>
        <taxon>Eukaryota</taxon>
        <taxon>Viridiplantae</taxon>
        <taxon>Streptophyta</taxon>
        <taxon>Embryophyta</taxon>
        <taxon>Tracheophyta</taxon>
        <taxon>Spermatophyta</taxon>
        <taxon>Magnoliopsida</taxon>
        <taxon>Liliopsida</taxon>
        <taxon>Poales</taxon>
        <taxon>Poaceae</taxon>
        <taxon>BOP clade</taxon>
        <taxon>Pooideae</taxon>
        <taxon>Triticodae</taxon>
        <taxon>Triticeae</taxon>
        <taxon>Hordeinae</taxon>
        <taxon>Hordeum</taxon>
    </lineage>
</organism>
<keyword evidence="1" id="KW-1133">Transmembrane helix</keyword>
<reference evidence="2" key="1">
    <citation type="journal article" date="2011" name="Plant Physiol.">
        <title>Comprehensive sequence analysis of 24,783 barley full-length cDNAs derived from 12 clone libraries.</title>
        <authorList>
            <person name="Matsumoto T."/>
            <person name="Tanaka T."/>
            <person name="Sakai H."/>
            <person name="Amano N."/>
            <person name="Kanamori H."/>
            <person name="Kurita K."/>
            <person name="Kikuta A."/>
            <person name="Kamiya K."/>
            <person name="Yamamoto M."/>
            <person name="Ikawa H."/>
            <person name="Fujii N."/>
            <person name="Hori K."/>
            <person name="Itoh T."/>
            <person name="Sato K."/>
        </authorList>
    </citation>
    <scope>NUCLEOTIDE SEQUENCE</scope>
    <source>
        <tissue evidence="2">Shoot</tissue>
    </source>
</reference>
<accession>F2DCP5</accession>
<keyword evidence="1" id="KW-0472">Membrane</keyword>
<evidence type="ECO:0000313" key="2">
    <source>
        <dbReference type="EMBL" id="BAJ92866.1"/>
    </source>
</evidence>
<dbReference type="AlphaFoldDB" id="F2DCP5"/>
<protein>
    <submittedName>
        <fullName evidence="2">Predicted protein</fullName>
    </submittedName>
</protein>
<proteinExistence type="evidence at transcript level"/>
<evidence type="ECO:0000256" key="1">
    <source>
        <dbReference type="SAM" id="Phobius"/>
    </source>
</evidence>